<organism evidence="4 5">
    <name type="scientific">Pseudocercospora eumusae</name>
    <dbReference type="NCBI Taxonomy" id="321146"/>
    <lineage>
        <taxon>Eukaryota</taxon>
        <taxon>Fungi</taxon>
        <taxon>Dikarya</taxon>
        <taxon>Ascomycota</taxon>
        <taxon>Pezizomycotina</taxon>
        <taxon>Dothideomycetes</taxon>
        <taxon>Dothideomycetidae</taxon>
        <taxon>Mycosphaerellales</taxon>
        <taxon>Mycosphaerellaceae</taxon>
        <taxon>Pseudocercospora</taxon>
    </lineage>
</organism>
<keyword evidence="5" id="KW-1185">Reference proteome</keyword>
<feature type="compositionally biased region" description="Basic and acidic residues" evidence="2">
    <location>
        <begin position="77"/>
        <end position="88"/>
    </location>
</feature>
<reference evidence="4 5" key="1">
    <citation type="submission" date="2015-07" db="EMBL/GenBank/DDBJ databases">
        <title>Comparative genomics of the Sigatoka disease complex on banana suggests a link between parallel evolutionary changes in Pseudocercospora fijiensis and Pseudocercospora eumusae and increased virulence on the banana host.</title>
        <authorList>
            <person name="Chang T.-C."/>
            <person name="Salvucci A."/>
            <person name="Crous P.W."/>
            <person name="Stergiopoulos I."/>
        </authorList>
    </citation>
    <scope>NUCLEOTIDE SEQUENCE [LARGE SCALE GENOMIC DNA]</scope>
    <source>
        <strain evidence="4 5">CBS 114824</strain>
    </source>
</reference>
<keyword evidence="3" id="KW-0472">Membrane</keyword>
<keyword evidence="1" id="KW-0175">Coiled coil</keyword>
<keyword evidence="3" id="KW-0812">Transmembrane</keyword>
<dbReference type="STRING" id="321146.A0A139H456"/>
<feature type="transmembrane region" description="Helical" evidence="3">
    <location>
        <begin position="404"/>
        <end position="424"/>
    </location>
</feature>
<comment type="caution">
    <text evidence="4">The sequence shown here is derived from an EMBL/GenBank/DDBJ whole genome shotgun (WGS) entry which is preliminary data.</text>
</comment>
<feature type="region of interest" description="Disordered" evidence="2">
    <location>
        <begin position="1"/>
        <end position="192"/>
    </location>
</feature>
<protein>
    <submittedName>
        <fullName evidence="4">Uncharacterized protein</fullName>
    </submittedName>
</protein>
<feature type="region of interest" description="Disordered" evidence="2">
    <location>
        <begin position="368"/>
        <end position="395"/>
    </location>
</feature>
<accession>A0A139H456</accession>
<dbReference type="OrthoDB" id="10450814at2759"/>
<feature type="coiled-coil region" evidence="1">
    <location>
        <begin position="576"/>
        <end position="603"/>
    </location>
</feature>
<keyword evidence="3" id="KW-1133">Transmembrane helix</keyword>
<sequence>MAWDWTAVNTVMERNKSRASSRGSASPPASDRRHGPTTPTPRPLLPTSLSHHSPRPSAMHDAAEATLNRTPIPKYPDSLRHSPTESHQARSLPTPARQSVALTSDSSAASTPHSTPTRAPGKRMTSNERTQRYTPSRSSPLRVSGPSLDEQKETSHSTTESWSKISPRADMRSPAPSPNIDAGSLSHVPSRSAEHVHPPFMKHVTGTAAQRRSLVSGPHIQETAMVDRKPEATIPTRTTDLLPPSLGFANVQGDSLATDARTRSSRSASIRDSLSSPTRGSHAAVQRPASETFRSGAGFEHPMFQQLPVPSRGESKSAQILQPKLRKPSRSIDLQNGYDLPEEYSAVEDSEQTWGTDPGIEAAAAARTLKPRQAQPVPGPSYLRPLDSPSSTNEPHVRTSNVKFRIYCGLFFFIFVFLTLPFWIPYVERITETQAVLKVEAIVKGVRSTYDPNSTNSTAAKFNLHAQICQIDSIRCNIVHHEPQMRAEFFQAMVLRYQSDQFDPPCPAVGCLGRPAPALPAAIEQVVGDLFANVSSELVQLDGHFVNLERVLHDCALRQEPLLELLQAIVGDWTREQSLLERCDRLLQRARTEEEEKDEAEDGQQGNETWLAVTLHQATIQSCKLWMFAHKAAVTAGVAQELALVRWKTIKKELETTMRQCNKDLENNWLAIAATGDRCRDVARELDRLGLRQQLPDSAVQFLETKLTCSGAQLAKEFSRRVSSTLGGKMALRSHTLPDRAPIAAPFHPWSSLRNGGGR</sequence>
<proteinExistence type="predicted"/>
<dbReference type="AlphaFoldDB" id="A0A139H456"/>
<name>A0A139H456_9PEZI</name>
<dbReference type="EMBL" id="LFZN01000149">
    <property type="protein sequence ID" value="KXS97233.1"/>
    <property type="molecule type" value="Genomic_DNA"/>
</dbReference>
<evidence type="ECO:0000256" key="2">
    <source>
        <dbReference type="SAM" id="MobiDB-lite"/>
    </source>
</evidence>
<feature type="compositionally biased region" description="Low complexity" evidence="2">
    <location>
        <begin position="45"/>
        <end position="57"/>
    </location>
</feature>
<evidence type="ECO:0000256" key="3">
    <source>
        <dbReference type="SAM" id="Phobius"/>
    </source>
</evidence>
<evidence type="ECO:0000256" key="1">
    <source>
        <dbReference type="SAM" id="Coils"/>
    </source>
</evidence>
<feature type="compositionally biased region" description="Polar residues" evidence="2">
    <location>
        <begin position="89"/>
        <end position="102"/>
    </location>
</feature>
<feature type="compositionally biased region" description="Low complexity" evidence="2">
    <location>
        <begin position="103"/>
        <end position="119"/>
    </location>
</feature>
<feature type="compositionally biased region" description="Low complexity" evidence="2">
    <location>
        <begin position="18"/>
        <end position="29"/>
    </location>
</feature>
<feature type="region of interest" description="Disordered" evidence="2">
    <location>
        <begin position="235"/>
        <end position="326"/>
    </location>
</feature>
<gene>
    <name evidence="4" type="ORF">AC578_2836</name>
</gene>
<dbReference type="Proteomes" id="UP000070133">
    <property type="component" value="Unassembled WGS sequence"/>
</dbReference>
<evidence type="ECO:0000313" key="5">
    <source>
        <dbReference type="Proteomes" id="UP000070133"/>
    </source>
</evidence>
<evidence type="ECO:0000313" key="4">
    <source>
        <dbReference type="EMBL" id="KXS97233.1"/>
    </source>
</evidence>
<feature type="compositionally biased region" description="Low complexity" evidence="2">
    <location>
        <begin position="255"/>
        <end position="276"/>
    </location>
</feature>
<feature type="compositionally biased region" description="Polar residues" evidence="2">
    <location>
        <begin position="132"/>
        <end position="141"/>
    </location>
</feature>